<evidence type="ECO:0000313" key="2">
    <source>
        <dbReference type="EMBL" id="MBC8535051.1"/>
    </source>
</evidence>
<evidence type="ECO:0000259" key="1">
    <source>
        <dbReference type="Pfam" id="PF13649"/>
    </source>
</evidence>
<keyword evidence="3" id="KW-1185">Reference proteome</keyword>
<dbReference type="InterPro" id="IPR029063">
    <property type="entry name" value="SAM-dependent_MTases_sf"/>
</dbReference>
<dbReference type="AlphaFoldDB" id="A0A926DB83"/>
<dbReference type="InterPro" id="IPR041698">
    <property type="entry name" value="Methyltransf_25"/>
</dbReference>
<dbReference type="Pfam" id="PF13649">
    <property type="entry name" value="Methyltransf_25"/>
    <property type="match status" value="1"/>
</dbReference>
<dbReference type="EMBL" id="JACRSN010000048">
    <property type="protein sequence ID" value="MBC8535051.1"/>
    <property type="molecule type" value="Genomic_DNA"/>
</dbReference>
<dbReference type="CDD" id="cd02440">
    <property type="entry name" value="AdoMet_MTases"/>
    <property type="match status" value="1"/>
</dbReference>
<protein>
    <submittedName>
        <fullName evidence="2">Class I SAM-dependent methyltransferase</fullName>
    </submittedName>
</protein>
<sequence>MSWVENTSYEVDYLIDLCQLKGTERILDLACGYGRHALEFAKRGYEVVGVDITEVYIADAKKSTQELGRYGQDLCAKRFADSG</sequence>
<reference evidence="2" key="1">
    <citation type="submission" date="2020-08" db="EMBL/GenBank/DDBJ databases">
        <title>Genome public.</title>
        <authorList>
            <person name="Liu C."/>
            <person name="Sun Q."/>
        </authorList>
    </citation>
    <scope>NUCLEOTIDE SEQUENCE</scope>
    <source>
        <strain evidence="2">NSJ-40</strain>
    </source>
</reference>
<keyword evidence="2" id="KW-0489">Methyltransferase</keyword>
<comment type="caution">
    <text evidence="2">The sequence shown here is derived from an EMBL/GenBank/DDBJ whole genome shotgun (WGS) entry which is preliminary data.</text>
</comment>
<proteinExistence type="predicted"/>
<evidence type="ECO:0000313" key="3">
    <source>
        <dbReference type="Proteomes" id="UP000651482"/>
    </source>
</evidence>
<feature type="domain" description="Methyltransferase" evidence="1">
    <location>
        <begin position="26"/>
        <end position="68"/>
    </location>
</feature>
<keyword evidence="2" id="KW-0808">Transferase</keyword>
<gene>
    <name evidence="2" type="ORF">IAG03_13950</name>
</gene>
<dbReference type="Proteomes" id="UP000651482">
    <property type="component" value="Unassembled WGS sequence"/>
</dbReference>
<accession>A0A926DB83</accession>
<name>A0A926DB83_9FIRM</name>
<organism evidence="2 3">
    <name type="scientific">Yeguia hominis</name>
    <dbReference type="NCBI Taxonomy" id="2763662"/>
    <lineage>
        <taxon>Bacteria</taxon>
        <taxon>Bacillati</taxon>
        <taxon>Bacillota</taxon>
        <taxon>Clostridia</taxon>
        <taxon>Eubacteriales</taxon>
        <taxon>Yeguiaceae</taxon>
        <taxon>Yeguia</taxon>
    </lineage>
</organism>
<dbReference type="SUPFAM" id="SSF53335">
    <property type="entry name" value="S-adenosyl-L-methionine-dependent methyltransferases"/>
    <property type="match status" value="1"/>
</dbReference>
<dbReference type="GO" id="GO:0008168">
    <property type="term" value="F:methyltransferase activity"/>
    <property type="evidence" value="ECO:0007669"/>
    <property type="project" value="UniProtKB-KW"/>
</dbReference>
<dbReference type="Gene3D" id="3.40.50.150">
    <property type="entry name" value="Vaccinia Virus protein VP39"/>
    <property type="match status" value="1"/>
</dbReference>
<dbReference type="GO" id="GO:0032259">
    <property type="term" value="P:methylation"/>
    <property type="evidence" value="ECO:0007669"/>
    <property type="project" value="UniProtKB-KW"/>
</dbReference>